<accession>A0ABD3GXM9</accession>
<evidence type="ECO:0000313" key="2">
    <source>
        <dbReference type="EMBL" id="KAL3682897.1"/>
    </source>
</evidence>
<organism evidence="2 3">
    <name type="scientific">Riccia sorocarpa</name>
    <dbReference type="NCBI Taxonomy" id="122646"/>
    <lineage>
        <taxon>Eukaryota</taxon>
        <taxon>Viridiplantae</taxon>
        <taxon>Streptophyta</taxon>
        <taxon>Embryophyta</taxon>
        <taxon>Marchantiophyta</taxon>
        <taxon>Marchantiopsida</taxon>
        <taxon>Marchantiidae</taxon>
        <taxon>Marchantiales</taxon>
        <taxon>Ricciaceae</taxon>
        <taxon>Riccia</taxon>
    </lineage>
</organism>
<comment type="caution">
    <text evidence="2">The sequence shown here is derived from an EMBL/GenBank/DDBJ whole genome shotgun (WGS) entry which is preliminary data.</text>
</comment>
<proteinExistence type="predicted"/>
<keyword evidence="3" id="KW-1185">Reference proteome</keyword>
<reference evidence="2 3" key="1">
    <citation type="submission" date="2024-09" db="EMBL/GenBank/DDBJ databases">
        <title>Chromosome-scale assembly of Riccia sorocarpa.</title>
        <authorList>
            <person name="Paukszto L."/>
        </authorList>
    </citation>
    <scope>NUCLEOTIDE SEQUENCE [LARGE SCALE GENOMIC DNA]</scope>
    <source>
        <strain evidence="2">LP-2024</strain>
        <tissue evidence="2">Aerial parts of the thallus</tissue>
    </source>
</reference>
<evidence type="ECO:0000256" key="1">
    <source>
        <dbReference type="SAM" id="MobiDB-lite"/>
    </source>
</evidence>
<gene>
    <name evidence="2" type="ORF">R1sor_000919</name>
</gene>
<feature type="compositionally biased region" description="Polar residues" evidence="1">
    <location>
        <begin position="287"/>
        <end position="306"/>
    </location>
</feature>
<name>A0ABD3GXM9_9MARC</name>
<protein>
    <recommendedName>
        <fullName evidence="4">Polyprotein</fullName>
    </recommendedName>
</protein>
<evidence type="ECO:0008006" key="4">
    <source>
        <dbReference type="Google" id="ProtNLM"/>
    </source>
</evidence>
<sequence>MRLKHFLKVFKPDEEDWQKALQAILRMAVVKRPGGRAKSHWTAAMILLSKCPKRIPRAQNTMGLLTAWNKARMYLRIERKEFILEGECQVTAYMEILEEQGSISPEEATSIKKTTKKVKANTVDRWADWAWERNETRPLPQAEIHVVELGIEVEVQNKAWVWKVYHHGLPTMERASKWGAGDGTCARCETACPTLTGSWIEIMDKTLRKSPASYFPLVACMKTIWTERNYKSYAQQNKVIPLVVSVETAATMARARLHGMREEDRRRQSLQEALNFTRRILERTGDQLPTSPQHISQGSASGTATSEFAEARSTMEDQEDAGSQVVETGRPQAD</sequence>
<evidence type="ECO:0000313" key="3">
    <source>
        <dbReference type="Proteomes" id="UP001633002"/>
    </source>
</evidence>
<dbReference type="AlphaFoldDB" id="A0ABD3GXM9"/>
<dbReference type="Proteomes" id="UP001633002">
    <property type="component" value="Unassembled WGS sequence"/>
</dbReference>
<dbReference type="EMBL" id="JBJQOH010000006">
    <property type="protein sequence ID" value="KAL3682897.1"/>
    <property type="molecule type" value="Genomic_DNA"/>
</dbReference>
<feature type="region of interest" description="Disordered" evidence="1">
    <location>
        <begin position="283"/>
        <end position="334"/>
    </location>
</feature>